<protein>
    <submittedName>
        <fullName evidence="2">Uncharacterized protein</fullName>
    </submittedName>
</protein>
<dbReference type="RefSeq" id="WP_067757062.1">
    <property type="nucleotide sequence ID" value="NZ_LT907988.1"/>
</dbReference>
<dbReference type="EMBL" id="FLRC01000042">
    <property type="protein sequence ID" value="SBT26732.1"/>
    <property type="molecule type" value="Genomic_DNA"/>
</dbReference>
<name>A0A1C3K5G8_9BURK</name>
<dbReference type="AlphaFoldDB" id="A0A1C3K5G8"/>
<evidence type="ECO:0000256" key="1">
    <source>
        <dbReference type="SAM" id="Phobius"/>
    </source>
</evidence>
<accession>A0A1C3K5G8</accession>
<keyword evidence="1" id="KW-0472">Membrane</keyword>
<gene>
    <name evidence="2" type="ORF">ODI_01627</name>
    <name evidence="3" type="ORF">ODI_R1206</name>
</gene>
<dbReference type="Proteomes" id="UP000078558">
    <property type="component" value="Chromosome I"/>
</dbReference>
<keyword evidence="4" id="KW-1185">Reference proteome</keyword>
<evidence type="ECO:0000313" key="2">
    <source>
        <dbReference type="EMBL" id="SBT26732.1"/>
    </source>
</evidence>
<dbReference type="KEGG" id="odi:ODI_R1206"/>
<keyword evidence="1" id="KW-0812">Transmembrane</keyword>
<feature type="transmembrane region" description="Helical" evidence="1">
    <location>
        <begin position="6"/>
        <end position="27"/>
    </location>
</feature>
<evidence type="ECO:0000313" key="4">
    <source>
        <dbReference type="Proteomes" id="UP000078558"/>
    </source>
</evidence>
<organism evidence="2 4">
    <name type="scientific">Orrella dioscoreae</name>
    <dbReference type="NCBI Taxonomy" id="1851544"/>
    <lineage>
        <taxon>Bacteria</taxon>
        <taxon>Pseudomonadati</taxon>
        <taxon>Pseudomonadota</taxon>
        <taxon>Betaproteobacteria</taxon>
        <taxon>Burkholderiales</taxon>
        <taxon>Alcaligenaceae</taxon>
        <taxon>Orrella</taxon>
    </lineage>
</organism>
<dbReference type="STRING" id="1851544.ODI_01627"/>
<proteinExistence type="predicted"/>
<reference evidence="3 4" key="2">
    <citation type="submission" date="2017-08" db="EMBL/GenBank/DDBJ databases">
        <authorList>
            <person name="de Groot N.N."/>
        </authorList>
    </citation>
    <scope>NUCLEOTIDE SEQUENCE [LARGE SCALE GENOMIC DNA]</scope>
    <source>
        <strain evidence="3">Orrdi1</strain>
    </source>
</reference>
<dbReference type="EMBL" id="LT907988">
    <property type="protein sequence ID" value="SOE48052.1"/>
    <property type="molecule type" value="Genomic_DNA"/>
</dbReference>
<reference evidence="2 4" key="1">
    <citation type="submission" date="2016-06" db="EMBL/GenBank/DDBJ databases">
        <authorList>
            <person name="Kjaerup R.B."/>
            <person name="Dalgaard T.S."/>
            <person name="Juul-Madsen H.R."/>
        </authorList>
    </citation>
    <scope>NUCLEOTIDE SEQUENCE [LARGE SCALE GENOMIC DNA]</scope>
    <source>
        <strain evidence="2">Orrdi1</strain>
    </source>
</reference>
<sequence length="77" mass="8704">MQQYLPILALLVVAGCAFSLGWMIGLAHRKPHREIERLENAIVRARWALARAVTRDPALQADYDALDAVQIKARPRK</sequence>
<evidence type="ECO:0000313" key="3">
    <source>
        <dbReference type="EMBL" id="SOE48052.1"/>
    </source>
</evidence>
<keyword evidence="1" id="KW-1133">Transmembrane helix</keyword>